<dbReference type="InterPro" id="IPR036770">
    <property type="entry name" value="Ankyrin_rpt-contain_sf"/>
</dbReference>
<dbReference type="Proteomes" id="UP000478008">
    <property type="component" value="Unassembled WGS sequence"/>
</dbReference>
<evidence type="ECO:0000259" key="3">
    <source>
        <dbReference type="PROSITE" id="PS51126"/>
    </source>
</evidence>
<dbReference type="InterPro" id="IPR002110">
    <property type="entry name" value="Ankyrin_rpt"/>
</dbReference>
<dbReference type="PROSITE" id="PS50088">
    <property type="entry name" value="ANK_REPEAT"/>
    <property type="match status" value="1"/>
</dbReference>
<dbReference type="AlphaFoldDB" id="A0A7D9CZS3"/>
<protein>
    <submittedName>
        <fullName evidence="4">DEBR0S4_08438g1_1</fullName>
    </submittedName>
</protein>
<dbReference type="SUPFAM" id="SSF48403">
    <property type="entry name" value="Ankyrin repeat"/>
    <property type="match status" value="1"/>
</dbReference>
<dbReference type="PANTHER" id="PTHR16027:SF6">
    <property type="entry name" value="DILUTE DOMAIN-CONTAINING PROTEIN"/>
    <property type="match status" value="1"/>
</dbReference>
<feature type="repeat" description="ANK" evidence="1">
    <location>
        <begin position="70"/>
        <end position="102"/>
    </location>
</feature>
<gene>
    <name evidence="4" type="ORF">DEBR0S4_08438G</name>
</gene>
<sequence>MDPWSNIGAKVLSGDVNYAKIVAAKKALKLLADNKNIVVKICLACADNDLFEVKEAASSDSSVINKADSRGITPLVYAICFKQKECVELLLALGADANLEETCIGWTPMMWATNFDYKDIVESLVGAGADPLKRETKKENGKNAIDLAKDGSACFEYYKTHGYMKKTSNLKEDDDTFYKKDTLLPQETDEEAAFKAQMKLQALNLERGDDDTSSGLSLRKIDSAGSHKFVDDSETDILAESTMAWDQFEFNAITERQYIKLVDDSVPDTIDYIFSLYTKYPSKPLYPATVMFMCLRYAESKLNNLETTLSLLELFTTRIRTETGTKSGVLQYWVGSKKDNKKKKESSMQTRPDIVVIGFWIGVLNHLMYFLHRDISGLLRKHPHVWQMIVSTLHPLVVQLAYILDDRLEDLIDKCLLEYTSVPDMDIVYRNEWRLFKKKKPSKKTTYKEIIDMLYPPTLDQQRKPSPLKIIQTLGALLYVMELFHINDEIALQCFTHVLFWISSTIFNRVIANKKYCSRAQGLQLRLNISYIQDWLRSNNFTPHKTSDVDFKNSKYPDDQITVNDQDANTADSAIFVQGVARFHGNKQNAKDGSFYFNSLYKVGELLLSPVIELLEWLQVMTRLKDEAGLKDVIENFKKLDTAQLLQAAKNYKYEVDEEQFPKKLTKWLKKYPSDAADKDLLHYSSDSKGLSSIFFNVGEAFPLALPGYLQLLHQYGMDIDAIDNTKMRRYQPNIPVEVQDDLDNIMDKYGCLEESGDATGETGALNTNSPNGQTEAGVTKNAFEGASRDANLFEVIKAPNSIAHKTWAVESDRENNDNPWA</sequence>
<name>A0A7D9CZS3_DEKBR</name>
<reference evidence="4 5" key="1">
    <citation type="submission" date="2019-07" db="EMBL/GenBank/DDBJ databases">
        <authorList>
            <person name="Friedrich A."/>
            <person name="Schacherer J."/>
        </authorList>
    </citation>
    <scope>NUCLEOTIDE SEQUENCE [LARGE SCALE GENOMIC DNA]</scope>
</reference>
<evidence type="ECO:0000313" key="4">
    <source>
        <dbReference type="EMBL" id="VUG19019.1"/>
    </source>
</evidence>
<dbReference type="InterPro" id="IPR052072">
    <property type="entry name" value="Vascular_dev_regulator"/>
</dbReference>
<dbReference type="Gene3D" id="1.25.40.20">
    <property type="entry name" value="Ankyrin repeat-containing domain"/>
    <property type="match status" value="1"/>
</dbReference>
<dbReference type="SMART" id="SM01132">
    <property type="entry name" value="DIL"/>
    <property type="match status" value="1"/>
</dbReference>
<dbReference type="GO" id="GO:0051020">
    <property type="term" value="F:GTPase binding"/>
    <property type="evidence" value="ECO:0007669"/>
    <property type="project" value="TreeGrafter"/>
</dbReference>
<dbReference type="Pfam" id="PF12796">
    <property type="entry name" value="Ank_2"/>
    <property type="match status" value="1"/>
</dbReference>
<evidence type="ECO:0000256" key="2">
    <source>
        <dbReference type="SAM" id="MobiDB-lite"/>
    </source>
</evidence>
<dbReference type="PROSITE" id="PS51126">
    <property type="entry name" value="DILUTE"/>
    <property type="match status" value="1"/>
</dbReference>
<feature type="domain" description="Dilute" evidence="3">
    <location>
        <begin position="299"/>
        <end position="675"/>
    </location>
</feature>
<dbReference type="SMART" id="SM00248">
    <property type="entry name" value="ANK"/>
    <property type="match status" value="2"/>
</dbReference>
<dbReference type="Pfam" id="PF01843">
    <property type="entry name" value="DIL"/>
    <property type="match status" value="1"/>
</dbReference>
<organism evidence="4 5">
    <name type="scientific">Dekkera bruxellensis</name>
    <name type="common">Brettanomyces custersii</name>
    <dbReference type="NCBI Taxonomy" id="5007"/>
    <lineage>
        <taxon>Eukaryota</taxon>
        <taxon>Fungi</taxon>
        <taxon>Dikarya</taxon>
        <taxon>Ascomycota</taxon>
        <taxon>Saccharomycotina</taxon>
        <taxon>Pichiomycetes</taxon>
        <taxon>Pichiales</taxon>
        <taxon>Pichiaceae</taxon>
        <taxon>Brettanomyces</taxon>
    </lineage>
</organism>
<keyword evidence="1" id="KW-0040">ANK repeat</keyword>
<keyword evidence="5" id="KW-1185">Reference proteome</keyword>
<evidence type="ECO:0000313" key="5">
    <source>
        <dbReference type="Proteomes" id="UP000478008"/>
    </source>
</evidence>
<dbReference type="InterPro" id="IPR002710">
    <property type="entry name" value="Dilute_dom"/>
</dbReference>
<feature type="region of interest" description="Disordered" evidence="2">
    <location>
        <begin position="757"/>
        <end position="778"/>
    </location>
</feature>
<accession>A0A7D9CZS3</accession>
<dbReference type="PROSITE" id="PS50297">
    <property type="entry name" value="ANK_REP_REGION"/>
    <property type="match status" value="1"/>
</dbReference>
<evidence type="ECO:0000256" key="1">
    <source>
        <dbReference type="PROSITE-ProRule" id="PRU00023"/>
    </source>
</evidence>
<dbReference type="PANTHER" id="PTHR16027">
    <property type="entry name" value="DILUTE DOMAIN-CONTAINING PROTEIN YPR089W"/>
    <property type="match status" value="1"/>
</dbReference>
<feature type="compositionally biased region" description="Polar residues" evidence="2">
    <location>
        <begin position="765"/>
        <end position="777"/>
    </location>
</feature>
<dbReference type="EMBL" id="CABFWN010000004">
    <property type="protein sequence ID" value="VUG19019.1"/>
    <property type="molecule type" value="Genomic_DNA"/>
</dbReference>
<proteinExistence type="predicted"/>